<protein>
    <recommendedName>
        <fullName evidence="1">GSCFA domain-containing protein</fullName>
    </recommendedName>
</protein>
<gene>
    <name evidence="2" type="ORF">NC99_27310</name>
</gene>
<feature type="domain" description="GSCFA" evidence="1">
    <location>
        <begin position="22"/>
        <end position="260"/>
    </location>
</feature>
<proteinExistence type="predicted"/>
<dbReference type="EMBL" id="LGIA01000161">
    <property type="protein sequence ID" value="KOH44501.1"/>
    <property type="molecule type" value="Genomic_DNA"/>
</dbReference>
<dbReference type="InterPro" id="IPR014982">
    <property type="entry name" value="GSCFA"/>
</dbReference>
<dbReference type="RefSeq" id="WP_082326467.1">
    <property type="nucleotide sequence ID" value="NZ_LGIA01000161.1"/>
</dbReference>
<evidence type="ECO:0000259" key="1">
    <source>
        <dbReference type="Pfam" id="PF08885"/>
    </source>
</evidence>
<comment type="caution">
    <text evidence="2">The sequence shown here is derived from an EMBL/GenBank/DDBJ whole genome shotgun (WGS) entry which is preliminary data.</text>
</comment>
<organism evidence="2 3">
    <name type="scientific">Sunxiuqinia dokdonensis</name>
    <dbReference type="NCBI Taxonomy" id="1409788"/>
    <lineage>
        <taxon>Bacteria</taxon>
        <taxon>Pseudomonadati</taxon>
        <taxon>Bacteroidota</taxon>
        <taxon>Bacteroidia</taxon>
        <taxon>Marinilabiliales</taxon>
        <taxon>Prolixibacteraceae</taxon>
        <taxon>Sunxiuqinia</taxon>
    </lineage>
</organism>
<name>A0A0L8V7S3_9BACT</name>
<dbReference type="Proteomes" id="UP000036958">
    <property type="component" value="Unassembled WGS sequence"/>
</dbReference>
<evidence type="ECO:0000313" key="2">
    <source>
        <dbReference type="EMBL" id="KOH44501.1"/>
    </source>
</evidence>
<evidence type="ECO:0000313" key="3">
    <source>
        <dbReference type="Proteomes" id="UP000036958"/>
    </source>
</evidence>
<keyword evidence="3" id="KW-1185">Reference proteome</keyword>
<dbReference type="SUPFAM" id="SSF52266">
    <property type="entry name" value="SGNH hydrolase"/>
    <property type="match status" value="1"/>
</dbReference>
<dbReference type="PATRIC" id="fig|1409788.3.peg.2816"/>
<dbReference type="OrthoDB" id="9807687at2"/>
<dbReference type="AlphaFoldDB" id="A0A0L8V7S3"/>
<reference evidence="3" key="1">
    <citation type="submission" date="2015-07" db="EMBL/GenBank/DDBJ databases">
        <title>Genome sequencing of Sunxiuqinia dokdonensis strain SK.</title>
        <authorList>
            <person name="Ahn S."/>
            <person name="Kim B.-C."/>
        </authorList>
    </citation>
    <scope>NUCLEOTIDE SEQUENCE [LARGE SCALE GENOMIC DNA]</scope>
    <source>
        <strain evidence="3">SK</strain>
    </source>
</reference>
<dbReference type="Pfam" id="PF08885">
    <property type="entry name" value="GSCFA"/>
    <property type="match status" value="1"/>
</dbReference>
<sequence length="338" mass="39419">MNQYYTEVNIKDLGWKIDYHSKLMLLGSCFAENIGQRMQRLKFQVDVNPFGILYNPQSISKSLRLLVEGKAYSEADLFEHDGVWHSFDHHSRFSSTNQQQVLDGINEQLILSAAHLKESEFLMLSLGTAWIFELKRTGQIVSNCHKLPAAEFKRLRLTPGEIVEDYRELILALWRFNPKLKILFTVSPIRHWKDGAVENQLSKSTLLLAVDRLITGFGEEQCAYFPSYEIVMDELRDYRFYAPDMLHISEQAVDHIWHKFSSKLMAEESLKLTDQVLKIVKGMEHRPVRKQSKAYESFLLYNLKEINNLLKTFPFLNLGNEKKYFELELNGYQQGSVK</sequence>
<dbReference type="STRING" id="1409788.NC99_27310"/>
<accession>A0A0L8V7S3</accession>